<dbReference type="Proteomes" id="UP000283509">
    <property type="component" value="Unassembled WGS sequence"/>
</dbReference>
<reference evidence="2 3" key="1">
    <citation type="submission" date="2018-04" db="EMBL/GenBank/DDBJ databases">
        <authorList>
            <person name="Zhang X."/>
            <person name="Yuan J."/>
            <person name="Li F."/>
            <person name="Xiang J."/>
        </authorList>
    </citation>
    <scope>NUCLEOTIDE SEQUENCE [LARGE SCALE GENOMIC DNA]</scope>
    <source>
        <tissue evidence="2">Muscle</tissue>
    </source>
</reference>
<keyword evidence="3" id="KW-1185">Reference proteome</keyword>
<gene>
    <name evidence="2" type="ORF">C7M84_003748</name>
</gene>
<feature type="region of interest" description="Disordered" evidence="1">
    <location>
        <begin position="40"/>
        <end position="66"/>
    </location>
</feature>
<feature type="compositionally biased region" description="Pro residues" evidence="1">
    <location>
        <begin position="141"/>
        <end position="154"/>
    </location>
</feature>
<protein>
    <submittedName>
        <fullName evidence="2">Uncharacterized protein</fullName>
    </submittedName>
</protein>
<evidence type="ECO:0000313" key="3">
    <source>
        <dbReference type="Proteomes" id="UP000283509"/>
    </source>
</evidence>
<feature type="compositionally biased region" description="Polar residues" evidence="1">
    <location>
        <begin position="160"/>
        <end position="177"/>
    </location>
</feature>
<sequence length="177" mass="18660">MGGCGRVWMETVEVLGHGEVWEGGMGGCGGCWGMGGCGEGGRGSVRQQKEAKQDPPAHMKPKDERNAEAMSYANLSDPTTGNNIYENIPDDVEEYTDMTGPYTAPSGVTNHTYANGHQPTYTNGMMASTARPPAHILSRPRMPPPQPPTVPPTARPANAHQPSVVTINGVTVASNGT</sequence>
<proteinExistence type="predicted"/>
<feature type="compositionally biased region" description="Basic and acidic residues" evidence="1">
    <location>
        <begin position="47"/>
        <end position="66"/>
    </location>
</feature>
<evidence type="ECO:0000313" key="2">
    <source>
        <dbReference type="EMBL" id="ROT77594.1"/>
    </source>
</evidence>
<reference evidence="2 3" key="2">
    <citation type="submission" date="2019-01" db="EMBL/GenBank/DDBJ databases">
        <title>The decoding of complex shrimp genome reveals the adaptation for benthos swimmer, frequently molting mechanism and breeding impact on genome.</title>
        <authorList>
            <person name="Sun Y."/>
            <person name="Gao Y."/>
            <person name="Yu Y."/>
        </authorList>
    </citation>
    <scope>NUCLEOTIDE SEQUENCE [LARGE SCALE GENOMIC DNA]</scope>
    <source>
        <tissue evidence="2">Muscle</tissue>
    </source>
</reference>
<organism evidence="2 3">
    <name type="scientific">Penaeus vannamei</name>
    <name type="common">Whiteleg shrimp</name>
    <name type="synonym">Litopenaeus vannamei</name>
    <dbReference type="NCBI Taxonomy" id="6689"/>
    <lineage>
        <taxon>Eukaryota</taxon>
        <taxon>Metazoa</taxon>
        <taxon>Ecdysozoa</taxon>
        <taxon>Arthropoda</taxon>
        <taxon>Crustacea</taxon>
        <taxon>Multicrustacea</taxon>
        <taxon>Malacostraca</taxon>
        <taxon>Eumalacostraca</taxon>
        <taxon>Eucarida</taxon>
        <taxon>Decapoda</taxon>
        <taxon>Dendrobranchiata</taxon>
        <taxon>Penaeoidea</taxon>
        <taxon>Penaeidae</taxon>
        <taxon>Penaeus</taxon>
    </lineage>
</organism>
<comment type="caution">
    <text evidence="2">The sequence shown here is derived from an EMBL/GenBank/DDBJ whole genome shotgun (WGS) entry which is preliminary data.</text>
</comment>
<dbReference type="EMBL" id="QCYY01001507">
    <property type="protein sequence ID" value="ROT77594.1"/>
    <property type="molecule type" value="Genomic_DNA"/>
</dbReference>
<dbReference type="AlphaFoldDB" id="A0A3R7MBT4"/>
<name>A0A3R7MBT4_PENVA</name>
<evidence type="ECO:0000256" key="1">
    <source>
        <dbReference type="SAM" id="MobiDB-lite"/>
    </source>
</evidence>
<accession>A0A3R7MBT4</accession>
<feature type="region of interest" description="Disordered" evidence="1">
    <location>
        <begin position="137"/>
        <end position="177"/>
    </location>
</feature>